<proteinExistence type="predicted"/>
<gene>
    <name evidence="1" type="ORF">POL25_12765</name>
</gene>
<dbReference type="Proteomes" id="UP001221686">
    <property type="component" value="Unassembled WGS sequence"/>
</dbReference>
<protein>
    <submittedName>
        <fullName evidence="1">Uncharacterized protein</fullName>
    </submittedName>
</protein>
<dbReference type="RefSeq" id="WP_272086255.1">
    <property type="nucleotide sequence ID" value="NZ_JAQNDL010000001.1"/>
</dbReference>
<keyword evidence="2" id="KW-1185">Reference proteome</keyword>
<sequence>MAQTTVPTRVQEMFARMRVHQQARYGDESLPAMETVFGAEVERFPSASVLAAAFTVFQGSLAEGVIVQLPALMRRLTYRDLVDAFIEMSHDDLAIYHYSWFLPKLFGIDPPAMVERHPELREALGHNLRHVVRVTARPNEWSQEYLADRGTSQPELLARMQQQGAPMVER</sequence>
<dbReference type="EMBL" id="JAQNDL010000001">
    <property type="protein sequence ID" value="MDC0717771.1"/>
    <property type="molecule type" value="Genomic_DNA"/>
</dbReference>
<name>A0ABT5DW08_9BACT</name>
<evidence type="ECO:0000313" key="2">
    <source>
        <dbReference type="Proteomes" id="UP001221686"/>
    </source>
</evidence>
<evidence type="ECO:0000313" key="1">
    <source>
        <dbReference type="EMBL" id="MDC0717771.1"/>
    </source>
</evidence>
<organism evidence="1 2">
    <name type="scientific">Nannocystis bainbridge</name>
    <dbReference type="NCBI Taxonomy" id="2995303"/>
    <lineage>
        <taxon>Bacteria</taxon>
        <taxon>Pseudomonadati</taxon>
        <taxon>Myxococcota</taxon>
        <taxon>Polyangia</taxon>
        <taxon>Nannocystales</taxon>
        <taxon>Nannocystaceae</taxon>
        <taxon>Nannocystis</taxon>
    </lineage>
</organism>
<comment type="caution">
    <text evidence="1">The sequence shown here is derived from an EMBL/GenBank/DDBJ whole genome shotgun (WGS) entry which is preliminary data.</text>
</comment>
<accession>A0ABT5DW08</accession>
<reference evidence="1 2" key="1">
    <citation type="submission" date="2022-11" db="EMBL/GenBank/DDBJ databases">
        <title>Minimal conservation of predation-associated metabolite biosynthetic gene clusters underscores biosynthetic potential of Myxococcota including descriptions for ten novel species: Archangium lansinium sp. nov., Myxococcus landrumus sp. nov., Nannocystis bai.</title>
        <authorList>
            <person name="Ahearne A."/>
            <person name="Stevens C."/>
            <person name="Dowd S."/>
        </authorList>
    </citation>
    <scope>NUCLEOTIDE SEQUENCE [LARGE SCALE GENOMIC DNA]</scope>
    <source>
        <strain evidence="1 2">BB15-2</strain>
    </source>
</reference>